<dbReference type="AlphaFoldDB" id="A0A6B8KEE9"/>
<dbReference type="EMBL" id="CP046052">
    <property type="protein sequence ID" value="QGM46002.1"/>
    <property type="molecule type" value="Genomic_DNA"/>
</dbReference>
<accession>A0A6B8KEE9</accession>
<protein>
    <submittedName>
        <fullName evidence="1">Uncharacterized protein</fullName>
    </submittedName>
</protein>
<dbReference type="KEGG" id="mhey:H2LOC_009975"/>
<evidence type="ECO:0000313" key="2">
    <source>
        <dbReference type="Proteomes" id="UP000309061"/>
    </source>
</evidence>
<dbReference type="RefSeq" id="WP_136496264.1">
    <property type="nucleotide sequence ID" value="NZ_CP046052.1"/>
</dbReference>
<dbReference type="OrthoDB" id="8448927at2"/>
<name>A0A6B8KEE9_9HYPH</name>
<proteinExistence type="predicted"/>
<reference evidence="1 2" key="1">
    <citation type="submission" date="2019-11" db="EMBL/GenBank/DDBJ databases">
        <title>The genome sequence of Methylocystis heyeri.</title>
        <authorList>
            <person name="Oshkin I.Y."/>
            <person name="Miroshnikov K."/>
            <person name="Dedysh S.N."/>
        </authorList>
    </citation>
    <scope>NUCLEOTIDE SEQUENCE [LARGE SCALE GENOMIC DNA]</scope>
    <source>
        <strain evidence="1 2">H2</strain>
    </source>
</reference>
<keyword evidence="2" id="KW-1185">Reference proteome</keyword>
<dbReference type="Proteomes" id="UP000309061">
    <property type="component" value="Chromosome"/>
</dbReference>
<organism evidence="1 2">
    <name type="scientific">Methylocystis heyeri</name>
    <dbReference type="NCBI Taxonomy" id="391905"/>
    <lineage>
        <taxon>Bacteria</taxon>
        <taxon>Pseudomonadati</taxon>
        <taxon>Pseudomonadota</taxon>
        <taxon>Alphaproteobacteria</taxon>
        <taxon>Hyphomicrobiales</taxon>
        <taxon>Methylocystaceae</taxon>
        <taxon>Methylocystis</taxon>
    </lineage>
</organism>
<evidence type="ECO:0000313" key="1">
    <source>
        <dbReference type="EMBL" id="QGM46002.1"/>
    </source>
</evidence>
<sequence>MQRAIEFKGDFDVVAKESLRPGGWYLGFACSACRRHFAILDEPTNSGAISLGGSAAFHVQCPNCGCANDFGVADLVIFESAQGGSISTS</sequence>
<gene>
    <name evidence="1" type="ORF">H2LOC_009975</name>
</gene>